<dbReference type="InterPro" id="IPR003593">
    <property type="entry name" value="AAA+_ATPase"/>
</dbReference>
<dbReference type="PROSITE" id="PS00674">
    <property type="entry name" value="AAA"/>
    <property type="match status" value="1"/>
</dbReference>
<keyword evidence="9" id="KW-0539">Nucleus</keyword>
<protein>
    <recommendedName>
        <fullName evidence="10">Fidgetin-like protein 1</fullName>
    </recommendedName>
</protein>
<evidence type="ECO:0000256" key="12">
    <source>
        <dbReference type="SAM" id="MobiDB-lite"/>
    </source>
</evidence>
<keyword evidence="4" id="KW-0479">Metal-binding</keyword>
<evidence type="ECO:0000256" key="3">
    <source>
        <dbReference type="ARBA" id="ARBA00006914"/>
    </source>
</evidence>
<dbReference type="GO" id="GO:0005634">
    <property type="term" value="C:nucleus"/>
    <property type="evidence" value="ECO:0007669"/>
    <property type="project" value="UniProtKB-SubCell"/>
</dbReference>
<dbReference type="InterPro" id="IPR015415">
    <property type="entry name" value="Spast_Vps4_C"/>
</dbReference>
<organism evidence="14">
    <name type="scientific">Lygus hesperus</name>
    <name type="common">Western plant bug</name>
    <dbReference type="NCBI Taxonomy" id="30085"/>
    <lineage>
        <taxon>Eukaryota</taxon>
        <taxon>Metazoa</taxon>
        <taxon>Ecdysozoa</taxon>
        <taxon>Arthropoda</taxon>
        <taxon>Hexapoda</taxon>
        <taxon>Insecta</taxon>
        <taxon>Pterygota</taxon>
        <taxon>Neoptera</taxon>
        <taxon>Paraneoptera</taxon>
        <taxon>Hemiptera</taxon>
        <taxon>Heteroptera</taxon>
        <taxon>Panheteroptera</taxon>
        <taxon>Cimicomorpha</taxon>
        <taxon>Miridae</taxon>
        <taxon>Mirini</taxon>
        <taxon>Lygus</taxon>
    </lineage>
</organism>
<dbReference type="EMBL" id="GDHC01015558">
    <property type="protein sequence ID" value="JAQ03071.1"/>
    <property type="molecule type" value="Transcribed_RNA"/>
</dbReference>
<dbReference type="GO" id="GO:0005694">
    <property type="term" value="C:chromosome"/>
    <property type="evidence" value="ECO:0007669"/>
    <property type="project" value="UniProtKB-ARBA"/>
</dbReference>
<evidence type="ECO:0000313" key="14">
    <source>
        <dbReference type="EMBL" id="JAQ03071.1"/>
    </source>
</evidence>
<evidence type="ECO:0000259" key="13">
    <source>
        <dbReference type="SMART" id="SM00382"/>
    </source>
</evidence>
<dbReference type="GO" id="GO:0005813">
    <property type="term" value="C:centrosome"/>
    <property type="evidence" value="ECO:0007669"/>
    <property type="project" value="UniProtKB-ARBA"/>
</dbReference>
<reference evidence="14" key="1">
    <citation type="journal article" date="2016" name="Gigascience">
        <title>De novo construction of an expanded transcriptome assembly for the western tarnished plant bug, Lygus hesperus.</title>
        <authorList>
            <person name="Tassone E.E."/>
            <person name="Geib S.M."/>
            <person name="Hall B."/>
            <person name="Fabrick J.A."/>
            <person name="Brent C.S."/>
            <person name="Hull J.J."/>
        </authorList>
    </citation>
    <scope>NUCLEOTIDE SEQUENCE</scope>
</reference>
<dbReference type="InterPro" id="IPR027417">
    <property type="entry name" value="P-loop_NTPase"/>
</dbReference>
<dbReference type="GO" id="GO:0016887">
    <property type="term" value="F:ATP hydrolysis activity"/>
    <property type="evidence" value="ECO:0007669"/>
    <property type="project" value="InterPro"/>
</dbReference>
<dbReference type="Pfam" id="PF00004">
    <property type="entry name" value="AAA"/>
    <property type="match status" value="1"/>
</dbReference>
<feature type="compositionally biased region" description="Basic and acidic residues" evidence="12">
    <location>
        <begin position="269"/>
        <end position="278"/>
    </location>
</feature>
<comment type="similarity">
    <text evidence="3">Belongs to the AAA ATPase family.</text>
</comment>
<dbReference type="InterPro" id="IPR050304">
    <property type="entry name" value="MT-severing_AAA_ATPase"/>
</dbReference>
<evidence type="ECO:0000256" key="10">
    <source>
        <dbReference type="ARBA" id="ARBA00035694"/>
    </source>
</evidence>
<dbReference type="Pfam" id="PF17862">
    <property type="entry name" value="AAA_lid_3"/>
    <property type="match status" value="1"/>
</dbReference>
<dbReference type="InterPro" id="IPR003959">
    <property type="entry name" value="ATPase_AAA_core"/>
</dbReference>
<evidence type="ECO:0000256" key="4">
    <source>
        <dbReference type="ARBA" id="ARBA00022723"/>
    </source>
</evidence>
<feature type="domain" description="AAA+ ATPase" evidence="13">
    <location>
        <begin position="478"/>
        <end position="614"/>
    </location>
</feature>
<feature type="compositionally biased region" description="Polar residues" evidence="12">
    <location>
        <begin position="392"/>
        <end position="401"/>
    </location>
</feature>
<dbReference type="InterPro" id="IPR047858">
    <property type="entry name" value="FIGNL1_ATPase"/>
</dbReference>
<dbReference type="InterPro" id="IPR041569">
    <property type="entry name" value="AAA_lid_3"/>
</dbReference>
<evidence type="ECO:0000256" key="7">
    <source>
        <dbReference type="ARBA" id="ARBA00022840"/>
    </source>
</evidence>
<evidence type="ECO:0000256" key="11">
    <source>
        <dbReference type="ARBA" id="ARBA00049360"/>
    </source>
</evidence>
<dbReference type="GO" id="GO:0031114">
    <property type="term" value="P:regulation of microtubule depolymerization"/>
    <property type="evidence" value="ECO:0007669"/>
    <property type="project" value="UniProtKB-ARBA"/>
</dbReference>
<accession>A0A146L3F9</accession>
<sequence>MDVEQSVFNTLRKLSSEASSLPPNQSLNAERANILLTYRYTAKRNGDWLASEVLGDQLREYGKRVDDRQSINNFASATLELASKLRKDCKGWKSSLPLSGSPNPLDFLKNVDSRCSNPSDDGCTAAIPSSHELHDFKCFLNRSKIETPRVQNLDVPFVESTQAQAGPLFHKTSLAPHTTNRISYRQLSTHHPPTDVKKSGFVAKKPHSLSSSFGHDRDTSNQSAITNDVGPHRNQFSSYGSNANKVSNFGLVGGGIYSSRVGGRFKKWGNKEKDEDPHAQPVDDDVPRRHESSRGRGGSRSYGMRNQFDGPSFEEKQEQPPTGLAAFKTAGEQLKIETQKKYGNSHGSSYGGNNYSENTSGGYGNGKYDPARFIKKSLGGKGVVNSKFVSPLISNNSSTNGREMERQSSDSQGDEEVDERLKNIEPRMIELIKNEIMDCGSKITWDDIAGLHFAKTTIQEIVVWPMLRPDIFTGLRRPPKGILLFGPPGTGKTLIGKCIASQSGSTFFSISASSLTSKWIGEGEKMVRALFAVARVHQPAVVFIDEIDSLLSQRSESEHESSRRIKTEFLVQLDGAGTDEEDRLLVIGATNRPQELDEAARRRLVKRLYIPLPDMEARKEMVQQLMKCERNELNPQEIDELAKFTDGFSGADMKHLCQEACLGPIRSLGPSQISSIAAHQVRPVNMSDFTSALKRVHPSVGPDDLHQYVTWNKTYGSGS</sequence>
<dbReference type="InterPro" id="IPR003960">
    <property type="entry name" value="ATPase_AAA_CS"/>
</dbReference>
<feature type="region of interest" description="Disordered" evidence="12">
    <location>
        <begin position="205"/>
        <end position="239"/>
    </location>
</feature>
<evidence type="ECO:0000256" key="9">
    <source>
        <dbReference type="ARBA" id="ARBA00023242"/>
    </source>
</evidence>
<dbReference type="Gene3D" id="1.10.8.60">
    <property type="match status" value="1"/>
</dbReference>
<comment type="cofactor">
    <cofactor evidence="1">
        <name>Mg(2+)</name>
        <dbReference type="ChEBI" id="CHEBI:18420"/>
    </cofactor>
</comment>
<feature type="region of interest" description="Disordered" evidence="12">
    <location>
        <begin position="391"/>
        <end position="418"/>
    </location>
</feature>
<evidence type="ECO:0000256" key="5">
    <source>
        <dbReference type="ARBA" id="ARBA00022741"/>
    </source>
</evidence>
<evidence type="ECO:0000256" key="2">
    <source>
        <dbReference type="ARBA" id="ARBA00004123"/>
    </source>
</evidence>
<keyword evidence="8" id="KW-0460">Magnesium</keyword>
<dbReference type="Gene3D" id="3.40.50.300">
    <property type="entry name" value="P-loop containing nucleotide triphosphate hydrolases"/>
    <property type="match status" value="1"/>
</dbReference>
<evidence type="ECO:0000256" key="6">
    <source>
        <dbReference type="ARBA" id="ARBA00022801"/>
    </source>
</evidence>
<dbReference type="SUPFAM" id="SSF52540">
    <property type="entry name" value="P-loop containing nucleoside triphosphate hydrolases"/>
    <property type="match status" value="1"/>
</dbReference>
<dbReference type="GO" id="GO:0008568">
    <property type="term" value="F:microtubule severing ATPase activity"/>
    <property type="evidence" value="ECO:0007669"/>
    <property type="project" value="UniProtKB-ARBA"/>
</dbReference>
<dbReference type="CDD" id="cd19525">
    <property type="entry name" value="RecA-like_Figl-1"/>
    <property type="match status" value="1"/>
</dbReference>
<proteinExistence type="inferred from homology"/>
<dbReference type="PANTHER" id="PTHR23074">
    <property type="entry name" value="AAA DOMAIN-CONTAINING"/>
    <property type="match status" value="1"/>
</dbReference>
<feature type="compositionally biased region" description="Basic and acidic residues" evidence="12">
    <location>
        <begin position="285"/>
        <end position="294"/>
    </location>
</feature>
<dbReference type="FunFam" id="1.10.8.60:FF:000022">
    <property type="entry name" value="Fidgetin like 1"/>
    <property type="match status" value="1"/>
</dbReference>
<feature type="region of interest" description="Disordered" evidence="12">
    <location>
        <begin position="268"/>
        <end position="320"/>
    </location>
</feature>
<dbReference type="SMART" id="SM00382">
    <property type="entry name" value="AAA"/>
    <property type="match status" value="1"/>
</dbReference>
<dbReference type="GO" id="GO:0000070">
    <property type="term" value="P:mitotic sister chromatid segregation"/>
    <property type="evidence" value="ECO:0007669"/>
    <property type="project" value="UniProtKB-ARBA"/>
</dbReference>
<dbReference type="GO" id="GO:0051013">
    <property type="term" value="P:microtubule severing"/>
    <property type="evidence" value="ECO:0007669"/>
    <property type="project" value="UniProtKB-ARBA"/>
</dbReference>
<name>A0A146L3F9_LYGHE</name>
<dbReference type="AlphaFoldDB" id="A0A146L3F9"/>
<gene>
    <name evidence="14" type="primary">FIGNL1</name>
    <name evidence="14" type="ORF">g.61933</name>
</gene>
<evidence type="ECO:0000256" key="1">
    <source>
        <dbReference type="ARBA" id="ARBA00001946"/>
    </source>
</evidence>
<comment type="subcellular location">
    <subcellularLocation>
        <location evidence="2">Nucleus</location>
    </subcellularLocation>
</comment>
<comment type="catalytic activity">
    <reaction evidence="11">
        <text>ATP + H2O = ADP + phosphate + H(+)</text>
        <dbReference type="Rhea" id="RHEA:13065"/>
        <dbReference type="ChEBI" id="CHEBI:15377"/>
        <dbReference type="ChEBI" id="CHEBI:15378"/>
        <dbReference type="ChEBI" id="CHEBI:30616"/>
        <dbReference type="ChEBI" id="CHEBI:43474"/>
        <dbReference type="ChEBI" id="CHEBI:456216"/>
    </reaction>
</comment>
<dbReference type="GO" id="GO:0005524">
    <property type="term" value="F:ATP binding"/>
    <property type="evidence" value="ECO:0007669"/>
    <property type="project" value="UniProtKB-KW"/>
</dbReference>
<dbReference type="Pfam" id="PF09336">
    <property type="entry name" value="Vps4_C"/>
    <property type="match status" value="1"/>
</dbReference>
<keyword evidence="7" id="KW-0067">ATP-binding</keyword>
<keyword evidence="6" id="KW-0378">Hydrolase</keyword>
<evidence type="ECO:0000256" key="8">
    <source>
        <dbReference type="ARBA" id="ARBA00022842"/>
    </source>
</evidence>
<dbReference type="FunFam" id="3.40.50.300:FF:000093">
    <property type="entry name" value="Fidgetin-like 1"/>
    <property type="match status" value="1"/>
</dbReference>
<dbReference type="PANTHER" id="PTHR23074:SF17">
    <property type="entry name" value="FIDGETIN-LIKE PROTEIN 1"/>
    <property type="match status" value="1"/>
</dbReference>
<keyword evidence="5" id="KW-0547">Nucleotide-binding</keyword>
<dbReference type="GO" id="GO:0046872">
    <property type="term" value="F:metal ion binding"/>
    <property type="evidence" value="ECO:0007669"/>
    <property type="project" value="UniProtKB-KW"/>
</dbReference>